<reference evidence="1 2" key="1">
    <citation type="journal article" date="2018" name="Front. Plant Sci.">
        <title>Red Clover (Trifolium pratense) and Zigzag Clover (T. medium) - A Picture of Genomic Similarities and Differences.</title>
        <authorList>
            <person name="Dluhosova J."/>
            <person name="Istvanek J."/>
            <person name="Nedelnik J."/>
            <person name="Repkova J."/>
        </authorList>
    </citation>
    <scope>NUCLEOTIDE SEQUENCE [LARGE SCALE GENOMIC DNA]</scope>
    <source>
        <strain evidence="2">cv. 10/8</strain>
        <tissue evidence="1">Leaf</tissue>
    </source>
</reference>
<evidence type="ECO:0000313" key="2">
    <source>
        <dbReference type="Proteomes" id="UP000265520"/>
    </source>
</evidence>
<protein>
    <submittedName>
        <fullName evidence="1">Uncharacterized protein</fullName>
    </submittedName>
</protein>
<dbReference type="AlphaFoldDB" id="A0A392S175"/>
<name>A0A392S175_9FABA</name>
<sequence>PKFDGGLYDGDEHARSEALKLSIELGAG</sequence>
<proteinExistence type="predicted"/>
<accession>A0A392S175</accession>
<keyword evidence="2" id="KW-1185">Reference proteome</keyword>
<comment type="caution">
    <text evidence="1">The sequence shown here is derived from an EMBL/GenBank/DDBJ whole genome shotgun (WGS) entry which is preliminary data.</text>
</comment>
<organism evidence="1 2">
    <name type="scientific">Trifolium medium</name>
    <dbReference type="NCBI Taxonomy" id="97028"/>
    <lineage>
        <taxon>Eukaryota</taxon>
        <taxon>Viridiplantae</taxon>
        <taxon>Streptophyta</taxon>
        <taxon>Embryophyta</taxon>
        <taxon>Tracheophyta</taxon>
        <taxon>Spermatophyta</taxon>
        <taxon>Magnoliopsida</taxon>
        <taxon>eudicotyledons</taxon>
        <taxon>Gunneridae</taxon>
        <taxon>Pentapetalae</taxon>
        <taxon>rosids</taxon>
        <taxon>fabids</taxon>
        <taxon>Fabales</taxon>
        <taxon>Fabaceae</taxon>
        <taxon>Papilionoideae</taxon>
        <taxon>50 kb inversion clade</taxon>
        <taxon>NPAAA clade</taxon>
        <taxon>Hologalegina</taxon>
        <taxon>IRL clade</taxon>
        <taxon>Trifolieae</taxon>
        <taxon>Trifolium</taxon>
    </lineage>
</organism>
<dbReference type="EMBL" id="LXQA010304122">
    <property type="protein sequence ID" value="MCI42409.1"/>
    <property type="molecule type" value="Genomic_DNA"/>
</dbReference>
<feature type="non-terminal residue" evidence="1">
    <location>
        <position position="1"/>
    </location>
</feature>
<evidence type="ECO:0000313" key="1">
    <source>
        <dbReference type="EMBL" id="MCI42409.1"/>
    </source>
</evidence>
<dbReference type="Proteomes" id="UP000265520">
    <property type="component" value="Unassembled WGS sequence"/>
</dbReference>